<feature type="transmembrane region" description="Helical" evidence="12">
    <location>
        <begin position="220"/>
        <end position="241"/>
    </location>
</feature>
<dbReference type="Pfam" id="PF03062">
    <property type="entry name" value="MBOAT"/>
    <property type="match status" value="1"/>
</dbReference>
<evidence type="ECO:0000313" key="13">
    <source>
        <dbReference type="Proteomes" id="UP000694920"/>
    </source>
</evidence>
<feature type="transmembrane region" description="Helical" evidence="12">
    <location>
        <begin position="448"/>
        <end position="469"/>
    </location>
</feature>
<comment type="similarity">
    <text evidence="8">Belongs to the membrane-bound acyltransferase family. Porcupine subfamily.</text>
</comment>
<keyword evidence="6 12" id="KW-0472">Membrane</keyword>
<reference evidence="14" key="1">
    <citation type="submission" date="2025-08" db="UniProtKB">
        <authorList>
            <consortium name="RefSeq"/>
        </authorList>
    </citation>
    <scope>IDENTIFICATION</scope>
</reference>
<evidence type="ECO:0000256" key="12">
    <source>
        <dbReference type="SAM" id="Phobius"/>
    </source>
</evidence>
<dbReference type="GO" id="GO:0016055">
    <property type="term" value="P:Wnt signaling pathway"/>
    <property type="evidence" value="ECO:0007669"/>
    <property type="project" value="UniProtKB-KW"/>
</dbReference>
<dbReference type="GO" id="GO:0017147">
    <property type="term" value="F:Wnt-protein binding"/>
    <property type="evidence" value="ECO:0007669"/>
    <property type="project" value="TreeGrafter"/>
</dbReference>
<dbReference type="GO" id="GO:1990698">
    <property type="term" value="F:palmitoleoyltransferase activity"/>
    <property type="evidence" value="ECO:0007669"/>
    <property type="project" value="UniProtKB-EC"/>
</dbReference>
<evidence type="ECO:0000313" key="14">
    <source>
        <dbReference type="RefSeq" id="XP_015594383.1"/>
    </source>
</evidence>
<dbReference type="RefSeq" id="XP_015594383.1">
    <property type="nucleotide sequence ID" value="XM_015738897.2"/>
</dbReference>
<dbReference type="KEGG" id="ccin:107267335"/>
<evidence type="ECO:0000256" key="10">
    <source>
        <dbReference type="ARBA" id="ARBA00040371"/>
    </source>
</evidence>
<keyword evidence="5 12" id="KW-1133">Transmembrane helix</keyword>
<dbReference type="PANTHER" id="PTHR13906">
    <property type="entry name" value="PORCUPINE"/>
    <property type="match status" value="1"/>
</dbReference>
<keyword evidence="2" id="KW-0808">Transferase</keyword>
<dbReference type="InterPro" id="IPR049941">
    <property type="entry name" value="LPLAT_7/PORCN-like"/>
</dbReference>
<comment type="catalytic activity">
    <reaction evidence="11">
        <text>[Wnt protein]-L-serine + (9Z)-hexadecenoyl-CoA = [Wnt protein]-O-(9Z)-hexadecenoyl-L-serine + CoA</text>
        <dbReference type="Rhea" id="RHEA:45336"/>
        <dbReference type="Rhea" id="RHEA-COMP:11170"/>
        <dbReference type="Rhea" id="RHEA-COMP:11171"/>
        <dbReference type="ChEBI" id="CHEBI:29999"/>
        <dbReference type="ChEBI" id="CHEBI:57287"/>
        <dbReference type="ChEBI" id="CHEBI:61540"/>
        <dbReference type="ChEBI" id="CHEBI:85189"/>
        <dbReference type="EC" id="2.3.1.250"/>
    </reaction>
</comment>
<proteinExistence type="inferred from homology"/>
<dbReference type="GO" id="GO:0005783">
    <property type="term" value="C:endoplasmic reticulum"/>
    <property type="evidence" value="ECO:0007669"/>
    <property type="project" value="TreeGrafter"/>
</dbReference>
<name>A0AAJ7BU26_CEPCN</name>
<dbReference type="GO" id="GO:0016020">
    <property type="term" value="C:membrane"/>
    <property type="evidence" value="ECO:0007669"/>
    <property type="project" value="UniProtKB-SubCell"/>
</dbReference>
<dbReference type="AlphaFoldDB" id="A0AAJ7BU26"/>
<dbReference type="Proteomes" id="UP000694920">
    <property type="component" value="Unplaced"/>
</dbReference>
<sequence length="470" mass="53713">MDDDIDTIAFYDDEEEMCENGCNNEGYTDDNDFEYDYDLYSDGGSETIPRLIHYCLKPTLYDAASYMVPLLVASLAFKIFAQSQFTPCRIFHGISAITGLYVVQHYVPECLHLIIILIAATYISLYIPEKYYKGIKAFLPSILVIFYCELWMKPAEWHKVRSVIMVAAMKAVSVAMDNIYIEKRPNLWEYSGYMLCASTCLFGPWISFKDYVALYHRNHWTAWWALATIGNLLISFVFLSISNCWTQWMLSANAGKWLVAYRDALAFRASHYFISYTASGILLLGGHPVSLTTITKPFQIELPHSLVQVVVCWNIPMHFWLKTYIFRPSVMHLGKFGAVIVTYLTSSLLHGLNFQLAAVLLSLGFYTYVEFQLRSILANTFDACIASKRCSDRKCSHARTVSNCWWVTVTNLGFSALSVFHLAYLGLAFDTSELQETGYSYAHTMDKWSQLGFASHWVALATYCAYFLIR</sequence>
<evidence type="ECO:0000256" key="2">
    <source>
        <dbReference type="ARBA" id="ARBA00022679"/>
    </source>
</evidence>
<keyword evidence="7" id="KW-0012">Acyltransferase</keyword>
<feature type="transmembrane region" description="Helical" evidence="12">
    <location>
        <begin position="347"/>
        <end position="369"/>
    </location>
</feature>
<accession>A0AAJ7BU26</accession>
<dbReference type="CTD" id="5447"/>
<dbReference type="PANTHER" id="PTHR13906:SF12">
    <property type="entry name" value="PROTEIN-SERINE O-PALMITOLEOYLTRANSFERASE PORCUPINE"/>
    <property type="match status" value="1"/>
</dbReference>
<evidence type="ECO:0000256" key="3">
    <source>
        <dbReference type="ARBA" id="ARBA00022687"/>
    </source>
</evidence>
<dbReference type="InterPro" id="IPR004299">
    <property type="entry name" value="MBOAT_fam"/>
</dbReference>
<dbReference type="GeneID" id="107267335"/>
<feature type="transmembrane region" description="Helical" evidence="12">
    <location>
        <begin position="273"/>
        <end position="294"/>
    </location>
</feature>
<dbReference type="GO" id="GO:0030258">
    <property type="term" value="P:lipid modification"/>
    <property type="evidence" value="ECO:0007669"/>
    <property type="project" value="TreeGrafter"/>
</dbReference>
<evidence type="ECO:0000256" key="9">
    <source>
        <dbReference type="ARBA" id="ARBA00038867"/>
    </source>
</evidence>
<evidence type="ECO:0000256" key="5">
    <source>
        <dbReference type="ARBA" id="ARBA00022989"/>
    </source>
</evidence>
<feature type="transmembrane region" description="Helical" evidence="12">
    <location>
        <begin position="187"/>
        <end position="208"/>
    </location>
</feature>
<keyword evidence="13" id="KW-1185">Reference proteome</keyword>
<keyword evidence="3" id="KW-0879">Wnt signaling pathway</keyword>
<organism evidence="13 14">
    <name type="scientific">Cephus cinctus</name>
    <name type="common">Wheat stem sawfly</name>
    <dbReference type="NCBI Taxonomy" id="211228"/>
    <lineage>
        <taxon>Eukaryota</taxon>
        <taxon>Metazoa</taxon>
        <taxon>Ecdysozoa</taxon>
        <taxon>Arthropoda</taxon>
        <taxon>Hexapoda</taxon>
        <taxon>Insecta</taxon>
        <taxon>Pterygota</taxon>
        <taxon>Neoptera</taxon>
        <taxon>Endopterygota</taxon>
        <taxon>Hymenoptera</taxon>
        <taxon>Cephoidea</taxon>
        <taxon>Cephidae</taxon>
        <taxon>Cephus</taxon>
    </lineage>
</organism>
<feature type="transmembrane region" description="Helical" evidence="12">
    <location>
        <begin position="110"/>
        <end position="128"/>
    </location>
</feature>
<dbReference type="GO" id="GO:0061355">
    <property type="term" value="P:Wnt protein secretion"/>
    <property type="evidence" value="ECO:0007669"/>
    <property type="project" value="TreeGrafter"/>
</dbReference>
<dbReference type="EC" id="2.3.1.250" evidence="9"/>
<evidence type="ECO:0000256" key="8">
    <source>
        <dbReference type="ARBA" id="ARBA00038269"/>
    </source>
</evidence>
<evidence type="ECO:0000256" key="11">
    <source>
        <dbReference type="ARBA" id="ARBA00047978"/>
    </source>
</evidence>
<gene>
    <name evidence="14" type="primary">LOC107267335</name>
</gene>
<evidence type="ECO:0000256" key="4">
    <source>
        <dbReference type="ARBA" id="ARBA00022692"/>
    </source>
</evidence>
<feature type="transmembrane region" description="Helical" evidence="12">
    <location>
        <begin position="63"/>
        <end position="81"/>
    </location>
</feature>
<comment type="subcellular location">
    <subcellularLocation>
        <location evidence="1">Membrane</location>
        <topology evidence="1">Multi-pass membrane protein</topology>
    </subcellularLocation>
</comment>
<protein>
    <recommendedName>
        <fullName evidence="10">Protein-serine O-palmitoleoyltransferase porcupine</fullName>
        <ecNumber evidence="9">2.3.1.250</ecNumber>
    </recommendedName>
</protein>
<evidence type="ECO:0000256" key="6">
    <source>
        <dbReference type="ARBA" id="ARBA00023136"/>
    </source>
</evidence>
<feature type="transmembrane region" description="Helical" evidence="12">
    <location>
        <begin position="404"/>
        <end position="428"/>
    </location>
</feature>
<keyword evidence="4 12" id="KW-0812">Transmembrane</keyword>
<evidence type="ECO:0000256" key="7">
    <source>
        <dbReference type="ARBA" id="ARBA00023315"/>
    </source>
</evidence>
<evidence type="ECO:0000256" key="1">
    <source>
        <dbReference type="ARBA" id="ARBA00004141"/>
    </source>
</evidence>